<evidence type="ECO:0000256" key="5">
    <source>
        <dbReference type="ARBA" id="ARBA00022989"/>
    </source>
</evidence>
<keyword evidence="6 8" id="KW-0472">Membrane</keyword>
<evidence type="ECO:0000256" key="3">
    <source>
        <dbReference type="ARBA" id="ARBA00022448"/>
    </source>
</evidence>
<keyword evidence="10" id="KW-1185">Reference proteome</keyword>
<sequence length="617" mass="67108">MSEPKTADAQFAIGADNHLAIDQEGAMVHSDAKNEAVMEAVDHYYDGKPTDEELSTLRRVAGGIPLTAYVLCFVEFCERGSYYSATGVVSNFVNRKLPVGGNGYGAPPRGTQQTAGALGLGTVKATAVSQSFKMLVYCLPVVFGYLADTYTGRYKMICWGVAVCGLAHILMIVAGAPGLLANGTAAAPYMISLYVLAIGAAMFKPNVSPTLLDQIKETKPTVETRDDGEKVIIDPEATTERVVLWFYLLINVGGFLAVPSTYLEKYVGWMVTFTLPLAIYLPLPLVLWWLHKRLTLYPPGGSDLYNCFKVLGICLKKGFWKIGRHGFWESAKPSVIAVTGSGMQVPWNDQFVEDVRRTFQATGMFCFFPIQYINDNGLGIATDALSTMFITNGVPNDLLYNFNSLAIIVMAPVLNYGLYPLLRKYHIRFGPIARITFGLFLSAVGGVGYTVLNYYAYKLGPCGDHGSSASCVDADGVSLVAPISIWWLALPFSIGGISELFVNVPAYGIAYSRAPKNMRGLVTALNLFNTGIAYALGLAFAGLVTDPYLTWVFGAPTIIGFVAAALFWYLFNHIDKEEYLLSTNDDYHLEHQSSSSIGGGENNEKAPIGELSAERKV</sequence>
<comment type="subcellular location">
    <subcellularLocation>
        <location evidence="1">Membrane</location>
        <topology evidence="1">Multi-pass membrane protein</topology>
    </subcellularLocation>
</comment>
<evidence type="ECO:0000313" key="10">
    <source>
        <dbReference type="Proteomes" id="UP000235786"/>
    </source>
</evidence>
<proteinExistence type="inferred from homology"/>
<evidence type="ECO:0000256" key="2">
    <source>
        <dbReference type="ARBA" id="ARBA00005982"/>
    </source>
</evidence>
<dbReference type="GO" id="GO:0071916">
    <property type="term" value="F:dipeptide transmembrane transporter activity"/>
    <property type="evidence" value="ECO:0007669"/>
    <property type="project" value="UniProtKB-ARBA"/>
</dbReference>
<feature type="transmembrane region" description="Helical" evidence="8">
    <location>
        <begin position="521"/>
        <end position="542"/>
    </location>
</feature>
<feature type="transmembrane region" description="Helical" evidence="8">
    <location>
        <begin position="186"/>
        <end position="203"/>
    </location>
</feature>
<evidence type="ECO:0000313" key="9">
    <source>
        <dbReference type="EMBL" id="PMD30738.1"/>
    </source>
</evidence>
<feature type="transmembrane region" description="Helical" evidence="8">
    <location>
        <begin position="431"/>
        <end position="451"/>
    </location>
</feature>
<keyword evidence="5 8" id="KW-1133">Transmembrane helix</keyword>
<accession>A0A2J6QWU1</accession>
<feature type="transmembrane region" description="Helical" evidence="8">
    <location>
        <begin position="398"/>
        <end position="419"/>
    </location>
</feature>
<dbReference type="InterPro" id="IPR000109">
    <property type="entry name" value="POT_fam"/>
</dbReference>
<name>A0A2J6QWU1_HYAVF</name>
<dbReference type="SUPFAM" id="SSF103473">
    <property type="entry name" value="MFS general substrate transporter"/>
    <property type="match status" value="1"/>
</dbReference>
<feature type="transmembrane region" description="Helical" evidence="8">
    <location>
        <begin position="157"/>
        <end position="179"/>
    </location>
</feature>
<feature type="transmembrane region" description="Helical" evidence="8">
    <location>
        <begin position="270"/>
        <end position="290"/>
    </location>
</feature>
<evidence type="ECO:0000256" key="8">
    <source>
        <dbReference type="SAM" id="Phobius"/>
    </source>
</evidence>
<protein>
    <submittedName>
        <fullName evidence="9">Peptide transporter</fullName>
    </submittedName>
</protein>
<feature type="transmembrane region" description="Helical" evidence="8">
    <location>
        <begin position="485"/>
        <end position="509"/>
    </location>
</feature>
<dbReference type="InterPro" id="IPR036259">
    <property type="entry name" value="MFS_trans_sf"/>
</dbReference>
<feature type="transmembrane region" description="Helical" evidence="8">
    <location>
        <begin position="548"/>
        <end position="571"/>
    </location>
</feature>
<dbReference type="Proteomes" id="UP000235786">
    <property type="component" value="Unassembled WGS sequence"/>
</dbReference>
<keyword evidence="4 8" id="KW-0812">Transmembrane</keyword>
<evidence type="ECO:0000256" key="4">
    <source>
        <dbReference type="ARBA" id="ARBA00022692"/>
    </source>
</evidence>
<comment type="similarity">
    <text evidence="2">Belongs to the major facilitator superfamily. Proton-dependent oligopeptide transporter (POT/PTR) (TC 2.A.17) family.</text>
</comment>
<reference evidence="9 10" key="1">
    <citation type="submission" date="2016-04" db="EMBL/GenBank/DDBJ databases">
        <title>A degradative enzymes factory behind the ericoid mycorrhizal symbiosis.</title>
        <authorList>
            <consortium name="DOE Joint Genome Institute"/>
            <person name="Martino E."/>
            <person name="Morin E."/>
            <person name="Grelet G."/>
            <person name="Kuo A."/>
            <person name="Kohler A."/>
            <person name="Daghino S."/>
            <person name="Barry K."/>
            <person name="Choi C."/>
            <person name="Cichocki N."/>
            <person name="Clum A."/>
            <person name="Copeland A."/>
            <person name="Hainaut M."/>
            <person name="Haridas S."/>
            <person name="Labutti K."/>
            <person name="Lindquist E."/>
            <person name="Lipzen A."/>
            <person name="Khouja H.-R."/>
            <person name="Murat C."/>
            <person name="Ohm R."/>
            <person name="Olson A."/>
            <person name="Spatafora J."/>
            <person name="Veneault-Fourrey C."/>
            <person name="Henrissat B."/>
            <person name="Grigoriev I."/>
            <person name="Martin F."/>
            <person name="Perotto S."/>
        </authorList>
    </citation>
    <scope>NUCLEOTIDE SEQUENCE [LARGE SCALE GENOMIC DNA]</scope>
    <source>
        <strain evidence="9 10">F</strain>
    </source>
</reference>
<dbReference type="FunFam" id="1.20.1250.20:FF:000085">
    <property type="entry name" value="MFS peptide transporter Ptr2"/>
    <property type="match status" value="1"/>
</dbReference>
<dbReference type="Gene3D" id="1.20.1250.20">
    <property type="entry name" value="MFS general substrate transporter like domains"/>
    <property type="match status" value="1"/>
</dbReference>
<evidence type="ECO:0000256" key="7">
    <source>
        <dbReference type="SAM" id="MobiDB-lite"/>
    </source>
</evidence>
<dbReference type="EMBL" id="KZ613965">
    <property type="protein sequence ID" value="PMD30738.1"/>
    <property type="molecule type" value="Genomic_DNA"/>
</dbReference>
<organism evidence="9 10">
    <name type="scientific">Hyaloscypha variabilis (strain UAMH 11265 / GT02V1 / F)</name>
    <name type="common">Meliniomyces variabilis</name>
    <dbReference type="NCBI Taxonomy" id="1149755"/>
    <lineage>
        <taxon>Eukaryota</taxon>
        <taxon>Fungi</taxon>
        <taxon>Dikarya</taxon>
        <taxon>Ascomycota</taxon>
        <taxon>Pezizomycotina</taxon>
        <taxon>Leotiomycetes</taxon>
        <taxon>Helotiales</taxon>
        <taxon>Hyaloscyphaceae</taxon>
        <taxon>Hyaloscypha</taxon>
        <taxon>Hyaloscypha variabilis</taxon>
    </lineage>
</organism>
<dbReference type="OrthoDB" id="8904098at2759"/>
<evidence type="ECO:0000256" key="6">
    <source>
        <dbReference type="ARBA" id="ARBA00023136"/>
    </source>
</evidence>
<dbReference type="Pfam" id="PF00854">
    <property type="entry name" value="PTR2"/>
    <property type="match status" value="1"/>
</dbReference>
<dbReference type="GO" id="GO:0005886">
    <property type="term" value="C:plasma membrane"/>
    <property type="evidence" value="ECO:0007669"/>
    <property type="project" value="UniProtKB-ARBA"/>
</dbReference>
<dbReference type="PANTHER" id="PTHR11654">
    <property type="entry name" value="OLIGOPEPTIDE TRANSPORTER-RELATED"/>
    <property type="match status" value="1"/>
</dbReference>
<dbReference type="AlphaFoldDB" id="A0A2J6QWU1"/>
<gene>
    <name evidence="9" type="ORF">L207DRAFT_473201</name>
</gene>
<feature type="transmembrane region" description="Helical" evidence="8">
    <location>
        <begin position="244"/>
        <end position="263"/>
    </location>
</feature>
<keyword evidence="3" id="KW-0813">Transport</keyword>
<feature type="region of interest" description="Disordered" evidence="7">
    <location>
        <begin position="592"/>
        <end position="617"/>
    </location>
</feature>
<evidence type="ECO:0000256" key="1">
    <source>
        <dbReference type="ARBA" id="ARBA00004141"/>
    </source>
</evidence>